<dbReference type="eggNOG" id="ENOG502Z9IK">
    <property type="taxonomic scope" value="Bacteria"/>
</dbReference>
<evidence type="ECO:0000256" key="1">
    <source>
        <dbReference type="SAM" id="Coils"/>
    </source>
</evidence>
<dbReference type="STRING" id="1048834.TC41_2441"/>
<dbReference type="Proteomes" id="UP000000292">
    <property type="component" value="Chromosome"/>
</dbReference>
<feature type="coiled-coil region" evidence="1">
    <location>
        <begin position="44"/>
        <end position="71"/>
    </location>
</feature>
<dbReference type="InterPro" id="IPR025639">
    <property type="entry name" value="DruA"/>
</dbReference>
<proteinExistence type="predicted"/>
<organism evidence="2 3">
    <name type="scientific">Alicyclobacillus acidocaldarius (strain Tc-4-1)</name>
    <name type="common">Bacillus acidocaldarius</name>
    <dbReference type="NCBI Taxonomy" id="1048834"/>
    <lineage>
        <taxon>Bacteria</taxon>
        <taxon>Bacillati</taxon>
        <taxon>Bacillota</taxon>
        <taxon>Bacilli</taxon>
        <taxon>Bacillales</taxon>
        <taxon>Alicyclobacillaceae</taxon>
        <taxon>Alicyclobacillus</taxon>
    </lineage>
</organism>
<reference evidence="3" key="2">
    <citation type="submission" date="2011-06" db="EMBL/GenBank/DDBJ databases">
        <title>The complete genome sequence of Alicyclobacillus acidocaldarius sp. Tc-4-1.</title>
        <authorList>
            <person name="Chen Y."/>
            <person name="He Y."/>
            <person name="Dong Z."/>
            <person name="Hu S."/>
        </authorList>
    </citation>
    <scope>NUCLEOTIDE SEQUENCE [LARGE SCALE GENOMIC DNA]</scope>
    <source>
        <strain evidence="3">Tc-4-1</strain>
    </source>
</reference>
<reference evidence="2 3" key="1">
    <citation type="journal article" date="2011" name="J. Bacteriol.">
        <title>Complete Genome Sequence of Alicyclobacillus acidocaldarius Strain Tc-4-1.</title>
        <authorList>
            <person name="Chen Y."/>
            <person name="He Y."/>
            <person name="Zhang B."/>
            <person name="Yang J."/>
            <person name="Li W."/>
            <person name="Dong Z."/>
            <person name="Hu S."/>
        </authorList>
    </citation>
    <scope>NUCLEOTIDE SEQUENCE [LARGE SCALE GENOMIC DNA]</scope>
    <source>
        <strain evidence="2 3">Tc-4-1</strain>
    </source>
</reference>
<dbReference type="HOGENOM" id="CLU_041281_0_0_9"/>
<evidence type="ECO:0000313" key="3">
    <source>
        <dbReference type="Proteomes" id="UP000000292"/>
    </source>
</evidence>
<protein>
    <submittedName>
        <fullName evidence="2">Uncharacterized protein</fullName>
    </submittedName>
</protein>
<evidence type="ECO:0000313" key="2">
    <source>
        <dbReference type="EMBL" id="AEJ44340.1"/>
    </source>
</evidence>
<dbReference type="RefSeq" id="WP_014465175.1">
    <property type="nucleotide sequence ID" value="NC_017167.1"/>
</dbReference>
<accession>F8IGY6</accession>
<name>F8IGY6_ALIAT</name>
<dbReference type="Pfam" id="PF14236">
    <property type="entry name" value="DruA"/>
    <property type="match status" value="1"/>
</dbReference>
<sequence>MTEVEKQVLRRKILDVLRRQGFYWDGRRLYFCASDKNALRALHAKACAYNIERAKRNLQRHEDELLGWIANGNEINPAIITPTLIEVKPDTVEELLFRYVRLHWSIPVSAGYGRRLRFLVWDAAHDRLIGIFGLCDPVFALADRDQWIGWSKEQRRLRLANVMDAFVLGAVPPYNHLLGGKLVALAVVSNEVREVFERRYANRITRISKKLTGPLVLVTTTSALGKSSIYNRVKYRDLLVMHSVGFTSGSGEFPYINGLYKEIITIVEQTYAPTAKHKDWGSGFRNRREVILKALKILELPQTLIYHGVAREIFVAPLAKNAPEFLRGETDVIDFFDFPFSDLASWWKERWALPRASRDNRFQLFRKETWRLWN</sequence>
<dbReference type="OrthoDB" id="257964at2"/>
<keyword evidence="1" id="KW-0175">Coiled coil</keyword>
<dbReference type="PATRIC" id="fig|1048834.4.peg.2309"/>
<dbReference type="EMBL" id="CP002902">
    <property type="protein sequence ID" value="AEJ44340.1"/>
    <property type="molecule type" value="Genomic_DNA"/>
</dbReference>
<gene>
    <name evidence="2" type="ordered locus">TC41_2441</name>
</gene>
<dbReference type="AlphaFoldDB" id="F8IGY6"/>
<dbReference type="KEGG" id="aad:TC41_2441"/>